<dbReference type="InterPro" id="IPR024567">
    <property type="entry name" value="RNase_HII/HIII_dom"/>
</dbReference>
<dbReference type="PANTHER" id="PTHR10954">
    <property type="entry name" value="RIBONUCLEASE H2 SUBUNIT A"/>
    <property type="match status" value="1"/>
</dbReference>
<dbReference type="Proteomes" id="UP000091956">
    <property type="component" value="Unassembled WGS sequence"/>
</dbReference>
<feature type="binding site" evidence="8">
    <location>
        <position position="96"/>
    </location>
    <ligand>
        <name>a divalent metal cation</name>
        <dbReference type="ChEBI" id="CHEBI:60240"/>
    </ligand>
</feature>
<keyword evidence="6 8" id="KW-0255">Endonuclease</keyword>
<dbReference type="Pfam" id="PF01351">
    <property type="entry name" value="RNase_HII"/>
    <property type="match status" value="1"/>
</dbReference>
<dbReference type="EMBL" id="KV460236">
    <property type="protein sequence ID" value="OBT95348.1"/>
    <property type="molecule type" value="Genomic_DNA"/>
</dbReference>
<keyword evidence="5 8" id="KW-0479">Metal-binding</keyword>
<dbReference type="OrthoDB" id="7462577at2759"/>
<keyword evidence="7 8" id="KW-0378">Hydrolase</keyword>
<dbReference type="SUPFAM" id="SSF53098">
    <property type="entry name" value="Ribonuclease H-like"/>
    <property type="match status" value="1"/>
</dbReference>
<dbReference type="FunFam" id="1.10.10.460:FF:000001">
    <property type="entry name" value="Ribonuclease"/>
    <property type="match status" value="1"/>
</dbReference>
<dbReference type="AlphaFoldDB" id="A0A1B8GHR3"/>
<dbReference type="GO" id="GO:0043137">
    <property type="term" value="P:DNA replication, removal of RNA primer"/>
    <property type="evidence" value="ECO:0007669"/>
    <property type="project" value="TreeGrafter"/>
</dbReference>
<sequence length="398" mass="42692">MANESQNETDVDMENEAPSQSTIFTPPSVIHSTLFSGESYTHFSPVPPSLLPIAPSPPAPSSSSPPPKEPSAAPAAPSSTPLPKPPAGPPCALGVDEAGRGPVLGPMVYGAFYLPIPLSTPLLSKTHHFDDSKVLTAGFRAQLMETLCTPTVPPAPATSPDPSSLYDNCGWAVSVLSARAISANMMRPATYNLNEQAMDATIHLIKTVYEMGVNVREIYIDTIGQPGPYQKKLERIFPTASITVAKKADSLYPCVSAASVCAKVTRDRALEVLYEAYGGSNEDAAGKEDVTMGDSEDAPAPEADWGSGYPSDARCSTWLKRNIDPVFGWGPECRFSWSTTKDLLEDNKAMAVTVDWPAEEDEETHRVTDYFSADSGKEQKADDELGNWFGRKAGVEAF</sequence>
<feature type="region of interest" description="Disordered" evidence="10">
    <location>
        <begin position="46"/>
        <end position="94"/>
    </location>
</feature>
<evidence type="ECO:0000313" key="12">
    <source>
        <dbReference type="EMBL" id="OBT95348.1"/>
    </source>
</evidence>
<dbReference type="PROSITE" id="PS51975">
    <property type="entry name" value="RNASE_H_2"/>
    <property type="match status" value="1"/>
</dbReference>
<feature type="compositionally biased region" description="Pro residues" evidence="10">
    <location>
        <begin position="80"/>
        <end position="89"/>
    </location>
</feature>
<comment type="similarity">
    <text evidence="3">Belongs to the RNase HII family. Eukaryotic subfamily.</text>
</comment>
<feature type="region of interest" description="Disordered" evidence="10">
    <location>
        <begin position="1"/>
        <end position="27"/>
    </location>
</feature>
<evidence type="ECO:0000256" key="8">
    <source>
        <dbReference type="PROSITE-ProRule" id="PRU01319"/>
    </source>
</evidence>
<feature type="compositionally biased region" description="Pro residues" evidence="10">
    <location>
        <begin position="46"/>
        <end position="69"/>
    </location>
</feature>
<dbReference type="EC" id="3.1.26.4" evidence="9"/>
<reference evidence="12 13" key="1">
    <citation type="submission" date="2016-03" db="EMBL/GenBank/DDBJ databases">
        <title>Comparative genomics of Pseudogymnoascus destructans, the fungus causing white-nose syndrome of bats.</title>
        <authorList>
            <person name="Palmer J.M."/>
            <person name="Drees K.P."/>
            <person name="Foster J.T."/>
            <person name="Lindner D.L."/>
        </authorList>
    </citation>
    <scope>NUCLEOTIDE SEQUENCE [LARGE SCALE GENOMIC DNA]</scope>
    <source>
        <strain evidence="12 13">UAMH 10579</strain>
    </source>
</reference>
<evidence type="ECO:0000256" key="2">
    <source>
        <dbReference type="ARBA" id="ARBA00001946"/>
    </source>
</evidence>
<comment type="cofactor">
    <cofactor evidence="2">
        <name>Mg(2+)</name>
        <dbReference type="ChEBI" id="CHEBI:18420"/>
    </cofactor>
</comment>
<feature type="compositionally biased region" description="Polar residues" evidence="10">
    <location>
        <begin position="17"/>
        <end position="27"/>
    </location>
</feature>
<evidence type="ECO:0000256" key="3">
    <source>
        <dbReference type="ARBA" id="ARBA00007058"/>
    </source>
</evidence>
<comment type="cofactor">
    <cofactor evidence="8">
        <name>Mn(2+)</name>
        <dbReference type="ChEBI" id="CHEBI:29035"/>
    </cofactor>
    <cofactor evidence="8">
        <name>Mg(2+)</name>
        <dbReference type="ChEBI" id="CHEBI:18420"/>
    </cofactor>
    <text evidence="8">Manganese or magnesium. Binds 1 divalent metal ion per monomer in the absence of substrate. May bind a second metal ion after substrate binding.</text>
</comment>
<dbReference type="GO" id="GO:0046872">
    <property type="term" value="F:metal ion binding"/>
    <property type="evidence" value="ECO:0007669"/>
    <property type="project" value="UniProtKB-KW"/>
</dbReference>
<dbReference type="GO" id="GO:0003723">
    <property type="term" value="F:RNA binding"/>
    <property type="evidence" value="ECO:0007669"/>
    <property type="project" value="UniProtKB-UniRule"/>
</dbReference>
<dbReference type="InterPro" id="IPR023160">
    <property type="entry name" value="RNase_HII_hlx-loop-hlx_cap_dom"/>
</dbReference>
<dbReference type="InterPro" id="IPR036397">
    <property type="entry name" value="RNaseH_sf"/>
</dbReference>
<organism evidence="12 13">
    <name type="scientific">Pseudogymnoascus verrucosus</name>
    <dbReference type="NCBI Taxonomy" id="342668"/>
    <lineage>
        <taxon>Eukaryota</taxon>
        <taxon>Fungi</taxon>
        <taxon>Dikarya</taxon>
        <taxon>Ascomycota</taxon>
        <taxon>Pezizomycotina</taxon>
        <taxon>Leotiomycetes</taxon>
        <taxon>Thelebolales</taxon>
        <taxon>Thelebolaceae</taxon>
        <taxon>Pseudogymnoascus</taxon>
    </lineage>
</organism>
<feature type="domain" description="RNase H type-2" evidence="11">
    <location>
        <begin position="90"/>
        <end position="349"/>
    </location>
</feature>
<keyword evidence="4 8" id="KW-0540">Nuclease</keyword>
<dbReference type="RefSeq" id="XP_018129081.1">
    <property type="nucleotide sequence ID" value="XM_018276098.2"/>
</dbReference>
<keyword evidence="13" id="KW-1185">Reference proteome</keyword>
<protein>
    <recommendedName>
        <fullName evidence="9">Ribonuclease</fullName>
        <ecNumber evidence="9">3.1.26.4</ecNumber>
    </recommendedName>
</protein>
<evidence type="ECO:0000256" key="9">
    <source>
        <dbReference type="RuleBase" id="RU003515"/>
    </source>
</evidence>
<dbReference type="STRING" id="342668.A0A1B8GHR3"/>
<dbReference type="InterPro" id="IPR012337">
    <property type="entry name" value="RNaseH-like_sf"/>
</dbReference>
<feature type="binding site" evidence="8">
    <location>
        <position position="221"/>
    </location>
    <ligand>
        <name>a divalent metal cation</name>
        <dbReference type="ChEBI" id="CHEBI:60240"/>
    </ligand>
</feature>
<evidence type="ECO:0000313" key="13">
    <source>
        <dbReference type="Proteomes" id="UP000091956"/>
    </source>
</evidence>
<dbReference type="FunFam" id="3.30.420.10:FF:000016">
    <property type="entry name" value="Ribonuclease"/>
    <property type="match status" value="1"/>
</dbReference>
<evidence type="ECO:0000256" key="5">
    <source>
        <dbReference type="ARBA" id="ARBA00022723"/>
    </source>
</evidence>
<name>A0A1B8GHR3_9PEZI</name>
<dbReference type="Gene3D" id="3.30.420.10">
    <property type="entry name" value="Ribonuclease H-like superfamily/Ribonuclease H"/>
    <property type="match status" value="1"/>
</dbReference>
<dbReference type="GO" id="GO:0004523">
    <property type="term" value="F:RNA-DNA hybrid ribonuclease activity"/>
    <property type="evidence" value="ECO:0007669"/>
    <property type="project" value="UniProtKB-UniRule"/>
</dbReference>
<dbReference type="GO" id="GO:0032299">
    <property type="term" value="C:ribonuclease H2 complex"/>
    <property type="evidence" value="ECO:0007669"/>
    <property type="project" value="TreeGrafter"/>
</dbReference>
<dbReference type="InterPro" id="IPR001352">
    <property type="entry name" value="RNase_HII/HIII"/>
</dbReference>
<gene>
    <name evidence="12" type="ORF">VE01_06657</name>
</gene>
<reference evidence="13" key="2">
    <citation type="journal article" date="2018" name="Nat. Commun.">
        <title>Extreme sensitivity to ultraviolet light in the fungal pathogen causing white-nose syndrome of bats.</title>
        <authorList>
            <person name="Palmer J.M."/>
            <person name="Drees K.P."/>
            <person name="Foster J.T."/>
            <person name="Lindner D.L."/>
        </authorList>
    </citation>
    <scope>NUCLEOTIDE SEQUENCE [LARGE SCALE GENOMIC DNA]</scope>
    <source>
        <strain evidence="13">UAMH 10579</strain>
    </source>
</reference>
<evidence type="ECO:0000256" key="4">
    <source>
        <dbReference type="ARBA" id="ARBA00022722"/>
    </source>
</evidence>
<feature type="binding site" evidence="8">
    <location>
        <position position="97"/>
    </location>
    <ligand>
        <name>a divalent metal cation</name>
        <dbReference type="ChEBI" id="CHEBI:60240"/>
    </ligand>
</feature>
<evidence type="ECO:0000259" key="11">
    <source>
        <dbReference type="PROSITE" id="PS51975"/>
    </source>
</evidence>
<evidence type="ECO:0000256" key="10">
    <source>
        <dbReference type="SAM" id="MobiDB-lite"/>
    </source>
</evidence>
<evidence type="ECO:0000256" key="1">
    <source>
        <dbReference type="ARBA" id="ARBA00000077"/>
    </source>
</evidence>
<feature type="compositionally biased region" description="Low complexity" evidence="10">
    <location>
        <begin position="70"/>
        <end position="79"/>
    </location>
</feature>
<dbReference type="PANTHER" id="PTHR10954:SF7">
    <property type="entry name" value="RIBONUCLEASE H2 SUBUNIT A"/>
    <property type="match status" value="1"/>
</dbReference>
<evidence type="ECO:0000256" key="6">
    <source>
        <dbReference type="ARBA" id="ARBA00022759"/>
    </source>
</evidence>
<accession>A0A1B8GHR3</accession>
<comment type="catalytic activity">
    <reaction evidence="1 8 9">
        <text>Endonucleolytic cleavage to 5'-phosphomonoester.</text>
        <dbReference type="EC" id="3.1.26.4"/>
    </reaction>
</comment>
<dbReference type="GO" id="GO:0006298">
    <property type="term" value="P:mismatch repair"/>
    <property type="evidence" value="ECO:0007669"/>
    <property type="project" value="TreeGrafter"/>
</dbReference>
<comment type="function">
    <text evidence="9">Endonuclease that specifically degrades the RNA of RNA-DNA hybrids.</text>
</comment>
<proteinExistence type="inferred from homology"/>
<feature type="region of interest" description="Disordered" evidence="10">
    <location>
        <begin position="284"/>
        <end position="309"/>
    </location>
</feature>
<dbReference type="Gene3D" id="1.10.10.460">
    <property type="entry name" value="Ribonuclease hii. Domain 2"/>
    <property type="match status" value="1"/>
</dbReference>
<dbReference type="GeneID" id="28840043"/>
<evidence type="ECO:0000256" key="7">
    <source>
        <dbReference type="ARBA" id="ARBA00022801"/>
    </source>
</evidence>
<dbReference type="CDD" id="cd07181">
    <property type="entry name" value="RNase_HII_eukaryota_like"/>
    <property type="match status" value="1"/>
</dbReference>